<dbReference type="EMBL" id="JBEDUW010000005">
    <property type="protein sequence ID" value="KAK9929585.1"/>
    <property type="molecule type" value="Genomic_DNA"/>
</dbReference>
<organism evidence="2 3">
    <name type="scientific">Rubus argutus</name>
    <name type="common">Southern blackberry</name>
    <dbReference type="NCBI Taxonomy" id="59490"/>
    <lineage>
        <taxon>Eukaryota</taxon>
        <taxon>Viridiplantae</taxon>
        <taxon>Streptophyta</taxon>
        <taxon>Embryophyta</taxon>
        <taxon>Tracheophyta</taxon>
        <taxon>Spermatophyta</taxon>
        <taxon>Magnoliopsida</taxon>
        <taxon>eudicotyledons</taxon>
        <taxon>Gunneridae</taxon>
        <taxon>Pentapetalae</taxon>
        <taxon>rosids</taxon>
        <taxon>fabids</taxon>
        <taxon>Rosales</taxon>
        <taxon>Rosaceae</taxon>
        <taxon>Rosoideae</taxon>
        <taxon>Rosoideae incertae sedis</taxon>
        <taxon>Rubus</taxon>
    </lineage>
</organism>
<feature type="region of interest" description="Disordered" evidence="1">
    <location>
        <begin position="1"/>
        <end position="22"/>
    </location>
</feature>
<gene>
    <name evidence="2" type="ORF">M0R45_026679</name>
</gene>
<name>A0AAW1WXU9_RUBAR</name>
<comment type="caution">
    <text evidence="2">The sequence shown here is derived from an EMBL/GenBank/DDBJ whole genome shotgun (WGS) entry which is preliminary data.</text>
</comment>
<protein>
    <submittedName>
        <fullName evidence="2">Uncharacterized protein</fullName>
    </submittedName>
</protein>
<reference evidence="2 3" key="1">
    <citation type="journal article" date="2023" name="G3 (Bethesda)">
        <title>A chromosome-length genome assembly and annotation of blackberry (Rubus argutus, cv. 'Hillquist').</title>
        <authorList>
            <person name="Bruna T."/>
            <person name="Aryal R."/>
            <person name="Dudchenko O."/>
            <person name="Sargent D.J."/>
            <person name="Mead D."/>
            <person name="Buti M."/>
            <person name="Cavallini A."/>
            <person name="Hytonen T."/>
            <person name="Andres J."/>
            <person name="Pham M."/>
            <person name="Weisz D."/>
            <person name="Mascagni F."/>
            <person name="Usai G."/>
            <person name="Natali L."/>
            <person name="Bassil N."/>
            <person name="Fernandez G.E."/>
            <person name="Lomsadze A."/>
            <person name="Armour M."/>
            <person name="Olukolu B."/>
            <person name="Poorten T."/>
            <person name="Britton C."/>
            <person name="Davik J."/>
            <person name="Ashrafi H."/>
            <person name="Aiden E.L."/>
            <person name="Borodovsky M."/>
            <person name="Worthington M."/>
        </authorList>
    </citation>
    <scope>NUCLEOTIDE SEQUENCE [LARGE SCALE GENOMIC DNA]</scope>
    <source>
        <strain evidence="2">PI 553951</strain>
    </source>
</reference>
<keyword evidence="3" id="KW-1185">Reference proteome</keyword>
<evidence type="ECO:0000313" key="3">
    <source>
        <dbReference type="Proteomes" id="UP001457282"/>
    </source>
</evidence>
<evidence type="ECO:0000313" key="2">
    <source>
        <dbReference type="EMBL" id="KAK9929585.1"/>
    </source>
</evidence>
<dbReference type="AlphaFoldDB" id="A0AAW1WXU9"/>
<dbReference type="Proteomes" id="UP001457282">
    <property type="component" value="Unassembled WGS sequence"/>
</dbReference>
<accession>A0AAW1WXU9</accession>
<sequence>MLEDDNVPSDAETLGFQGEDNGGLDQLAAEMNLKIYWSCFEDDNVPSEAEPNGFHDFLWEEMVEEMGIVQMEELLLNGVQS</sequence>
<evidence type="ECO:0000256" key="1">
    <source>
        <dbReference type="SAM" id="MobiDB-lite"/>
    </source>
</evidence>
<proteinExistence type="predicted"/>